<evidence type="ECO:0000313" key="1">
    <source>
        <dbReference type="EMBL" id="CAL1676327.1"/>
    </source>
</evidence>
<reference evidence="1" key="1">
    <citation type="submission" date="2024-04" db="EMBL/GenBank/DDBJ databases">
        <authorList>
            <consortium name="Molecular Ecology Group"/>
        </authorList>
    </citation>
    <scope>NUCLEOTIDE SEQUENCE</scope>
</reference>
<proteinExistence type="predicted"/>
<accession>A0AAV2N8B6</accession>
<keyword evidence="2" id="KW-1185">Reference proteome</keyword>
<dbReference type="AlphaFoldDB" id="A0AAV2N8B6"/>
<gene>
    <name evidence="1" type="ORF">LPLAT_LOCUS2541</name>
</gene>
<organism evidence="1 2">
    <name type="scientific">Lasius platythorax</name>
    <dbReference type="NCBI Taxonomy" id="488582"/>
    <lineage>
        <taxon>Eukaryota</taxon>
        <taxon>Metazoa</taxon>
        <taxon>Ecdysozoa</taxon>
        <taxon>Arthropoda</taxon>
        <taxon>Hexapoda</taxon>
        <taxon>Insecta</taxon>
        <taxon>Pterygota</taxon>
        <taxon>Neoptera</taxon>
        <taxon>Endopterygota</taxon>
        <taxon>Hymenoptera</taxon>
        <taxon>Apocrita</taxon>
        <taxon>Aculeata</taxon>
        <taxon>Formicoidea</taxon>
        <taxon>Formicidae</taxon>
        <taxon>Formicinae</taxon>
        <taxon>Lasius</taxon>
        <taxon>Lasius</taxon>
    </lineage>
</organism>
<sequence length="118" mass="13781">MGPSLSGRVRMASAPFVRGGRYHGLFATFYREDGPHGVITEKWSHCCEENALSPELNALFYAAAPPPFLLSFRRLSRSHHKVRTFEKPQYQNATVFEDHHCPFWRLDNCHLPFERERY</sequence>
<dbReference type="Proteomes" id="UP001497644">
    <property type="component" value="Chromosome 11"/>
</dbReference>
<name>A0AAV2N8B6_9HYME</name>
<protein>
    <submittedName>
        <fullName evidence="1">Uncharacterized protein</fullName>
    </submittedName>
</protein>
<evidence type="ECO:0000313" key="2">
    <source>
        <dbReference type="Proteomes" id="UP001497644"/>
    </source>
</evidence>
<dbReference type="EMBL" id="OZ034834">
    <property type="protein sequence ID" value="CAL1676327.1"/>
    <property type="molecule type" value="Genomic_DNA"/>
</dbReference>